<evidence type="ECO:0000313" key="2">
    <source>
        <dbReference type="Proteomes" id="UP001596306"/>
    </source>
</evidence>
<reference evidence="2" key="1">
    <citation type="journal article" date="2019" name="Int. J. Syst. Evol. Microbiol.">
        <title>The Global Catalogue of Microorganisms (GCM) 10K type strain sequencing project: providing services to taxonomists for standard genome sequencing and annotation.</title>
        <authorList>
            <consortium name="The Broad Institute Genomics Platform"/>
            <consortium name="The Broad Institute Genome Sequencing Center for Infectious Disease"/>
            <person name="Wu L."/>
            <person name="Ma J."/>
        </authorList>
    </citation>
    <scope>NUCLEOTIDE SEQUENCE [LARGE SCALE GENOMIC DNA]</scope>
    <source>
        <strain evidence="2">CCUG 43304</strain>
    </source>
</reference>
<evidence type="ECO:0000313" key="1">
    <source>
        <dbReference type="EMBL" id="MFC6357217.1"/>
    </source>
</evidence>
<dbReference type="GO" id="GO:0003677">
    <property type="term" value="F:DNA binding"/>
    <property type="evidence" value="ECO:0007669"/>
    <property type="project" value="UniProtKB-KW"/>
</dbReference>
<protein>
    <submittedName>
        <fullName evidence="1">DNA-binding protein</fullName>
    </submittedName>
</protein>
<gene>
    <name evidence="1" type="ORF">ACFQB0_13985</name>
</gene>
<comment type="caution">
    <text evidence="1">The sequence shown here is derived from an EMBL/GenBank/DDBJ whole genome shotgun (WGS) entry which is preliminary data.</text>
</comment>
<dbReference type="Proteomes" id="UP001596306">
    <property type="component" value="Unassembled WGS sequence"/>
</dbReference>
<keyword evidence="2" id="KW-1185">Reference proteome</keyword>
<name>A0ABW1VJZ3_9MICO</name>
<sequence length="213" mass="22777">MFVITADQIDSRNDIDRAGSLQAQLNERYRNALALLFDQTSGDELQAATDSPAVALDVVLELTRTGHWSVGLGVGAVRTPLPDAARKATGPAFVAARNAVEVAKRADARFALHGQEASPDADDQPIRVSDVEPLVTMLLLLRARRTGQGWEAVDLLTAGHNQQSAAALIGISPAAVSQRLKVAMWSVEEDARPALIRLLEELDRSGAGMEHVA</sequence>
<dbReference type="EMBL" id="JBHSTP010000004">
    <property type="protein sequence ID" value="MFC6357217.1"/>
    <property type="molecule type" value="Genomic_DNA"/>
</dbReference>
<accession>A0ABW1VJZ3</accession>
<keyword evidence="1" id="KW-0238">DNA-binding</keyword>
<proteinExistence type="predicted"/>
<dbReference type="RefSeq" id="WP_386732841.1">
    <property type="nucleotide sequence ID" value="NZ_JBHSTP010000004.1"/>
</dbReference>
<organism evidence="1 2">
    <name type="scientific">Luethyella okanaganae</name>
    <dbReference type="NCBI Taxonomy" id="69372"/>
    <lineage>
        <taxon>Bacteria</taxon>
        <taxon>Bacillati</taxon>
        <taxon>Actinomycetota</taxon>
        <taxon>Actinomycetes</taxon>
        <taxon>Micrococcales</taxon>
        <taxon>Microbacteriaceae</taxon>
        <taxon>Luethyella</taxon>
    </lineage>
</organism>